<name>A0AAV0QS76_9ROSI</name>
<organism evidence="1 2">
    <name type="scientific">Linum tenue</name>
    <dbReference type="NCBI Taxonomy" id="586396"/>
    <lineage>
        <taxon>Eukaryota</taxon>
        <taxon>Viridiplantae</taxon>
        <taxon>Streptophyta</taxon>
        <taxon>Embryophyta</taxon>
        <taxon>Tracheophyta</taxon>
        <taxon>Spermatophyta</taxon>
        <taxon>Magnoliopsida</taxon>
        <taxon>eudicotyledons</taxon>
        <taxon>Gunneridae</taxon>
        <taxon>Pentapetalae</taxon>
        <taxon>rosids</taxon>
        <taxon>fabids</taxon>
        <taxon>Malpighiales</taxon>
        <taxon>Linaceae</taxon>
        <taxon>Linum</taxon>
    </lineage>
</organism>
<dbReference type="AlphaFoldDB" id="A0AAV0QS76"/>
<proteinExistence type="predicted"/>
<gene>
    <name evidence="1" type="ORF">LITE_LOCUS44728</name>
</gene>
<comment type="caution">
    <text evidence="1">The sequence shown here is derived from an EMBL/GenBank/DDBJ whole genome shotgun (WGS) entry which is preliminary data.</text>
</comment>
<keyword evidence="2" id="KW-1185">Reference proteome</keyword>
<protein>
    <submittedName>
        <fullName evidence="1">Uncharacterized protein</fullName>
    </submittedName>
</protein>
<accession>A0AAV0QS76</accession>
<dbReference type="Proteomes" id="UP001154282">
    <property type="component" value="Unassembled WGS sequence"/>
</dbReference>
<reference evidence="1" key="1">
    <citation type="submission" date="2022-08" db="EMBL/GenBank/DDBJ databases">
        <authorList>
            <person name="Gutierrez-Valencia J."/>
        </authorList>
    </citation>
    <scope>NUCLEOTIDE SEQUENCE</scope>
</reference>
<feature type="non-terminal residue" evidence="1">
    <location>
        <position position="75"/>
    </location>
</feature>
<evidence type="ECO:0000313" key="2">
    <source>
        <dbReference type="Proteomes" id="UP001154282"/>
    </source>
</evidence>
<evidence type="ECO:0000313" key="1">
    <source>
        <dbReference type="EMBL" id="CAI0548327.1"/>
    </source>
</evidence>
<dbReference type="EMBL" id="CAMGYJ010000010">
    <property type="protein sequence ID" value="CAI0548327.1"/>
    <property type="molecule type" value="Genomic_DNA"/>
</dbReference>
<sequence>MGLSRPAEVCGDKSADITGEAAGGKAQADITHDIQSLLSRYQTETPPLCVFKSLRGIWPNVKKILAFYSGRMQEE</sequence>